<reference evidence="1" key="1">
    <citation type="submission" date="2014-09" db="EMBL/GenBank/DDBJ databases">
        <authorList>
            <person name="Magalhaes I.L.F."/>
            <person name="Oliveira U."/>
            <person name="Santos F.R."/>
            <person name="Vidigal T.H.D.A."/>
            <person name="Brescovit A.D."/>
            <person name="Santos A.J."/>
        </authorList>
    </citation>
    <scope>NUCLEOTIDE SEQUENCE</scope>
    <source>
        <tissue evidence="1">Shoot tissue taken approximately 20 cm above the soil surface</tissue>
    </source>
</reference>
<sequence>MPMFQSTLDIPLTNAACKSSHPTVKKNKCYFTAA</sequence>
<accession>A0A0A9AVA4</accession>
<organism evidence="1">
    <name type="scientific">Arundo donax</name>
    <name type="common">Giant reed</name>
    <name type="synonym">Donax arundinaceus</name>
    <dbReference type="NCBI Taxonomy" id="35708"/>
    <lineage>
        <taxon>Eukaryota</taxon>
        <taxon>Viridiplantae</taxon>
        <taxon>Streptophyta</taxon>
        <taxon>Embryophyta</taxon>
        <taxon>Tracheophyta</taxon>
        <taxon>Spermatophyta</taxon>
        <taxon>Magnoliopsida</taxon>
        <taxon>Liliopsida</taxon>
        <taxon>Poales</taxon>
        <taxon>Poaceae</taxon>
        <taxon>PACMAD clade</taxon>
        <taxon>Arundinoideae</taxon>
        <taxon>Arundineae</taxon>
        <taxon>Arundo</taxon>
    </lineage>
</organism>
<evidence type="ECO:0000313" key="1">
    <source>
        <dbReference type="EMBL" id="JAD55644.1"/>
    </source>
</evidence>
<reference evidence="1" key="2">
    <citation type="journal article" date="2015" name="Data Brief">
        <title>Shoot transcriptome of the giant reed, Arundo donax.</title>
        <authorList>
            <person name="Barrero R.A."/>
            <person name="Guerrero F.D."/>
            <person name="Moolhuijzen P."/>
            <person name="Goolsby J.A."/>
            <person name="Tidwell J."/>
            <person name="Bellgard S.E."/>
            <person name="Bellgard M.I."/>
        </authorList>
    </citation>
    <scope>NUCLEOTIDE SEQUENCE</scope>
    <source>
        <tissue evidence="1">Shoot tissue taken approximately 20 cm above the soil surface</tissue>
    </source>
</reference>
<protein>
    <submittedName>
        <fullName evidence="1">Uncharacterized protein</fullName>
    </submittedName>
</protein>
<dbReference type="AlphaFoldDB" id="A0A0A9AVA4"/>
<dbReference type="EMBL" id="GBRH01242251">
    <property type="protein sequence ID" value="JAD55644.1"/>
    <property type="molecule type" value="Transcribed_RNA"/>
</dbReference>
<proteinExistence type="predicted"/>
<name>A0A0A9AVA4_ARUDO</name>